<evidence type="ECO:0000313" key="8">
    <source>
        <dbReference type="Proteomes" id="UP001596439"/>
    </source>
</evidence>
<evidence type="ECO:0000256" key="4">
    <source>
        <dbReference type="ARBA" id="ARBA00022827"/>
    </source>
</evidence>
<dbReference type="GO" id="GO:0016491">
    <property type="term" value="F:oxidoreductase activity"/>
    <property type="evidence" value="ECO:0007669"/>
    <property type="project" value="UniProtKB-KW"/>
</dbReference>
<dbReference type="Proteomes" id="UP001596439">
    <property type="component" value="Unassembled WGS sequence"/>
</dbReference>
<name>A0ABW2PKL5_9BACL</name>
<organism evidence="7 8">
    <name type="scientific">Exiguobacterium aestuarii</name>
    <dbReference type="NCBI Taxonomy" id="273527"/>
    <lineage>
        <taxon>Bacteria</taxon>
        <taxon>Bacillati</taxon>
        <taxon>Bacillota</taxon>
        <taxon>Bacilli</taxon>
        <taxon>Bacillales</taxon>
        <taxon>Bacillales Family XII. Incertae Sedis</taxon>
        <taxon>Exiguobacterium</taxon>
    </lineage>
</organism>
<dbReference type="EC" id="1.6.5.-" evidence="7"/>
<dbReference type="Gene3D" id="3.50.50.100">
    <property type="match status" value="1"/>
</dbReference>
<reference evidence="8" key="1">
    <citation type="journal article" date="2019" name="Int. J. Syst. Evol. Microbiol.">
        <title>The Global Catalogue of Microorganisms (GCM) 10K type strain sequencing project: providing services to taxonomists for standard genome sequencing and annotation.</title>
        <authorList>
            <consortium name="The Broad Institute Genomics Platform"/>
            <consortium name="The Broad Institute Genome Sequencing Center for Infectious Disease"/>
            <person name="Wu L."/>
            <person name="Ma J."/>
        </authorList>
    </citation>
    <scope>NUCLEOTIDE SEQUENCE [LARGE SCALE GENOMIC DNA]</scope>
    <source>
        <strain evidence="8">CCUG 55590</strain>
    </source>
</reference>
<dbReference type="PRINTS" id="PR00368">
    <property type="entry name" value="FADPNR"/>
</dbReference>
<evidence type="ECO:0000256" key="5">
    <source>
        <dbReference type="ARBA" id="ARBA00023002"/>
    </source>
</evidence>
<accession>A0ABW2PKL5</accession>
<keyword evidence="8" id="KW-1185">Reference proteome</keyword>
<dbReference type="PANTHER" id="PTHR42913">
    <property type="entry name" value="APOPTOSIS-INDUCING FACTOR 1"/>
    <property type="match status" value="1"/>
</dbReference>
<proteinExistence type="inferred from homology"/>
<comment type="similarity">
    <text evidence="2">Belongs to the NADH dehydrogenase family.</text>
</comment>
<protein>
    <submittedName>
        <fullName evidence="7">NAD(P)/FAD-dependent oxidoreductase</fullName>
        <ecNumber evidence="7">1.6.5.-</ecNumber>
    </submittedName>
</protein>
<dbReference type="InterPro" id="IPR051169">
    <property type="entry name" value="NADH-Q_oxidoreductase"/>
</dbReference>
<feature type="domain" description="FAD/NAD(P)-binding" evidence="6">
    <location>
        <begin position="65"/>
        <end position="238"/>
    </location>
</feature>
<evidence type="ECO:0000313" key="7">
    <source>
        <dbReference type="EMBL" id="MFC7389609.1"/>
    </source>
</evidence>
<keyword evidence="3" id="KW-0285">Flavoprotein</keyword>
<dbReference type="InterPro" id="IPR023753">
    <property type="entry name" value="FAD/NAD-binding_dom"/>
</dbReference>
<dbReference type="Pfam" id="PF07992">
    <property type="entry name" value="Pyr_redox_2"/>
    <property type="match status" value="1"/>
</dbReference>
<sequence length="308" mass="34492">MKPTLVLAGLGHGQLEILDRLDEIQEHYEVRFIGGRQTVYTGAFPQVIAKLMPTATVRPPQLEPVAKRVISIDPHEQTVQTEKGSILYDQLVLATGAKSRGIGTPLKPMTQALLEQIDLSQEVIIVGGGKAGVELAFTCARTKNVTLYAKRILPEAPAHTRKQIERLLVKSGIMVVKQQIQSDESEGLLLDATGVVPVEWWAESGLAKPDRFIETDAYLRHDQFRTIYVTGDMASDLNGGVDAVRSGRYVAKRLLGETTRPFRKRQSMNILLTTSGHALLTFGRFTWHGRLPYYLKRFIDSRYVRHYN</sequence>
<dbReference type="SUPFAM" id="SSF51905">
    <property type="entry name" value="FAD/NAD(P)-binding domain"/>
    <property type="match status" value="2"/>
</dbReference>
<evidence type="ECO:0000256" key="3">
    <source>
        <dbReference type="ARBA" id="ARBA00022630"/>
    </source>
</evidence>
<dbReference type="PANTHER" id="PTHR42913:SF9">
    <property type="entry name" value="SLR1591 PROTEIN"/>
    <property type="match status" value="1"/>
</dbReference>
<evidence type="ECO:0000259" key="6">
    <source>
        <dbReference type="Pfam" id="PF07992"/>
    </source>
</evidence>
<keyword evidence="4" id="KW-0274">FAD</keyword>
<comment type="cofactor">
    <cofactor evidence="1">
        <name>FAD</name>
        <dbReference type="ChEBI" id="CHEBI:57692"/>
    </cofactor>
</comment>
<comment type="caution">
    <text evidence="7">The sequence shown here is derived from an EMBL/GenBank/DDBJ whole genome shotgun (WGS) entry which is preliminary data.</text>
</comment>
<dbReference type="InterPro" id="IPR036188">
    <property type="entry name" value="FAD/NAD-bd_sf"/>
</dbReference>
<evidence type="ECO:0000256" key="2">
    <source>
        <dbReference type="ARBA" id="ARBA00005272"/>
    </source>
</evidence>
<dbReference type="EMBL" id="JBHTCE010000001">
    <property type="protein sequence ID" value="MFC7389609.1"/>
    <property type="molecule type" value="Genomic_DNA"/>
</dbReference>
<gene>
    <name evidence="7" type="ORF">ACFQO8_05585</name>
</gene>
<dbReference type="RefSeq" id="WP_214787620.1">
    <property type="nucleotide sequence ID" value="NZ_JANIEL010000067.1"/>
</dbReference>
<keyword evidence="5 7" id="KW-0560">Oxidoreductase</keyword>
<evidence type="ECO:0000256" key="1">
    <source>
        <dbReference type="ARBA" id="ARBA00001974"/>
    </source>
</evidence>